<dbReference type="AlphaFoldDB" id="A0ABD3K6N2"/>
<evidence type="ECO:0000313" key="2">
    <source>
        <dbReference type="Proteomes" id="UP001634007"/>
    </source>
</evidence>
<accession>A0ABD3K6N2</accession>
<name>A0ABD3K6N2_EUCGL</name>
<evidence type="ECO:0000313" key="1">
    <source>
        <dbReference type="EMBL" id="KAL3734199.1"/>
    </source>
</evidence>
<protein>
    <submittedName>
        <fullName evidence="1">Uncharacterized protein</fullName>
    </submittedName>
</protein>
<reference evidence="1 2" key="1">
    <citation type="submission" date="2024-11" db="EMBL/GenBank/DDBJ databases">
        <title>Chromosome-level genome assembly of Eucalyptus globulus Labill. provides insights into its genome evolution.</title>
        <authorList>
            <person name="Li X."/>
        </authorList>
    </citation>
    <scope>NUCLEOTIDE SEQUENCE [LARGE SCALE GENOMIC DNA]</scope>
    <source>
        <strain evidence="1">CL2024</strain>
        <tissue evidence="1">Fresh tender leaves</tissue>
    </source>
</reference>
<dbReference type="Proteomes" id="UP001634007">
    <property type="component" value="Unassembled WGS sequence"/>
</dbReference>
<proteinExistence type="predicted"/>
<dbReference type="EMBL" id="JBJKBG010000006">
    <property type="protein sequence ID" value="KAL3734199.1"/>
    <property type="molecule type" value="Genomic_DNA"/>
</dbReference>
<sequence length="118" mass="13326">MNATLQFLRPFPFQCEGKRLLVLFDLTVQLKNRTCSVRVSKTRNAHGSTTGQKRNKPTREVRVTQKLAIPVPIEKLHSDLSYCNITLDDIWYAAVTPSTEERVDTGTVPITCFLCTVS</sequence>
<organism evidence="1 2">
    <name type="scientific">Eucalyptus globulus</name>
    <name type="common">Tasmanian blue gum</name>
    <dbReference type="NCBI Taxonomy" id="34317"/>
    <lineage>
        <taxon>Eukaryota</taxon>
        <taxon>Viridiplantae</taxon>
        <taxon>Streptophyta</taxon>
        <taxon>Embryophyta</taxon>
        <taxon>Tracheophyta</taxon>
        <taxon>Spermatophyta</taxon>
        <taxon>Magnoliopsida</taxon>
        <taxon>eudicotyledons</taxon>
        <taxon>Gunneridae</taxon>
        <taxon>Pentapetalae</taxon>
        <taxon>rosids</taxon>
        <taxon>malvids</taxon>
        <taxon>Myrtales</taxon>
        <taxon>Myrtaceae</taxon>
        <taxon>Myrtoideae</taxon>
        <taxon>Eucalypteae</taxon>
        <taxon>Eucalyptus</taxon>
    </lineage>
</organism>
<keyword evidence="2" id="KW-1185">Reference proteome</keyword>
<comment type="caution">
    <text evidence="1">The sequence shown here is derived from an EMBL/GenBank/DDBJ whole genome shotgun (WGS) entry which is preliminary data.</text>
</comment>
<gene>
    <name evidence="1" type="ORF">ACJRO7_023530</name>
</gene>